<feature type="domain" description="Response regulatory" evidence="3">
    <location>
        <begin position="14"/>
        <end position="120"/>
    </location>
</feature>
<dbReference type="InterPro" id="IPR058245">
    <property type="entry name" value="NreC/VraR/RcsB-like_REC"/>
</dbReference>
<organism evidence="4 5">
    <name type="scientific">Polymorphospora lycopeni</name>
    <dbReference type="NCBI Taxonomy" id="3140240"/>
    <lineage>
        <taxon>Bacteria</taxon>
        <taxon>Bacillati</taxon>
        <taxon>Actinomycetota</taxon>
        <taxon>Actinomycetes</taxon>
        <taxon>Micromonosporales</taxon>
        <taxon>Micromonosporaceae</taxon>
        <taxon>Polymorphospora</taxon>
    </lineage>
</organism>
<sequence length="120" mass="12943">MSGDGKHGDDAALRVLIVDDERLIRLGLASVLGTDPAIRVVAECASGEEALGFVRGHRVDVVLLDIRMTGMDGLRTLEGLRRTGGGPRVLMVTTFGEDAYVARANRARRGRVPPEVRRPP</sequence>
<evidence type="ECO:0000259" key="3">
    <source>
        <dbReference type="PROSITE" id="PS50110"/>
    </source>
</evidence>
<dbReference type="PANTHER" id="PTHR43214">
    <property type="entry name" value="TWO-COMPONENT RESPONSE REGULATOR"/>
    <property type="match status" value="1"/>
</dbReference>
<dbReference type="Pfam" id="PF00072">
    <property type="entry name" value="Response_reg"/>
    <property type="match status" value="1"/>
</dbReference>
<proteinExistence type="predicted"/>
<feature type="modified residue" description="4-aspartylphosphate" evidence="2">
    <location>
        <position position="65"/>
    </location>
</feature>
<dbReference type="InterPro" id="IPR011006">
    <property type="entry name" value="CheY-like_superfamily"/>
</dbReference>
<dbReference type="Proteomes" id="UP001582793">
    <property type="component" value="Unassembled WGS sequence"/>
</dbReference>
<name>A0ABV5D4K5_9ACTN</name>
<dbReference type="Gene3D" id="3.40.50.2300">
    <property type="match status" value="1"/>
</dbReference>
<dbReference type="PROSITE" id="PS50110">
    <property type="entry name" value="RESPONSE_REGULATORY"/>
    <property type="match status" value="1"/>
</dbReference>
<protein>
    <submittedName>
        <fullName evidence="4">Response regulator transcription factor</fullName>
    </submittedName>
</protein>
<reference evidence="4 5" key="1">
    <citation type="submission" date="2024-04" db="EMBL/GenBank/DDBJ databases">
        <title>Polymorphospora sp. isolated from Baiyangdian Lake in Xiong'an New Area.</title>
        <authorList>
            <person name="Zhang X."/>
            <person name="Liu J."/>
        </authorList>
    </citation>
    <scope>NUCLEOTIDE SEQUENCE [LARGE SCALE GENOMIC DNA]</scope>
    <source>
        <strain evidence="4 5">2-325</strain>
    </source>
</reference>
<keyword evidence="5" id="KW-1185">Reference proteome</keyword>
<dbReference type="CDD" id="cd17535">
    <property type="entry name" value="REC_NarL-like"/>
    <property type="match status" value="1"/>
</dbReference>
<evidence type="ECO:0000256" key="1">
    <source>
        <dbReference type="ARBA" id="ARBA00023125"/>
    </source>
</evidence>
<evidence type="ECO:0000256" key="2">
    <source>
        <dbReference type="PROSITE-ProRule" id="PRU00169"/>
    </source>
</evidence>
<dbReference type="EMBL" id="JBCGDC010000214">
    <property type="protein sequence ID" value="MFB6398221.1"/>
    <property type="molecule type" value="Genomic_DNA"/>
</dbReference>
<keyword evidence="1" id="KW-0238">DNA-binding</keyword>
<dbReference type="SMART" id="SM00448">
    <property type="entry name" value="REC"/>
    <property type="match status" value="1"/>
</dbReference>
<comment type="caution">
    <text evidence="4">The sequence shown here is derived from an EMBL/GenBank/DDBJ whole genome shotgun (WGS) entry which is preliminary data.</text>
</comment>
<evidence type="ECO:0000313" key="4">
    <source>
        <dbReference type="EMBL" id="MFB6398221.1"/>
    </source>
</evidence>
<dbReference type="RefSeq" id="WP_375737057.1">
    <property type="nucleotide sequence ID" value="NZ_JBCGDC010000214.1"/>
</dbReference>
<keyword evidence="2" id="KW-0597">Phosphoprotein</keyword>
<dbReference type="InterPro" id="IPR001789">
    <property type="entry name" value="Sig_transdc_resp-reg_receiver"/>
</dbReference>
<dbReference type="InterPro" id="IPR039420">
    <property type="entry name" value="WalR-like"/>
</dbReference>
<dbReference type="SUPFAM" id="SSF52172">
    <property type="entry name" value="CheY-like"/>
    <property type="match status" value="1"/>
</dbReference>
<evidence type="ECO:0000313" key="5">
    <source>
        <dbReference type="Proteomes" id="UP001582793"/>
    </source>
</evidence>
<accession>A0ABV5D4K5</accession>
<gene>
    <name evidence="4" type="ORF">AAFH96_34880</name>
</gene>